<proteinExistence type="predicted"/>
<gene>
    <name evidence="2" type="ORF">Stube_66830</name>
</gene>
<dbReference type="Proteomes" id="UP000431826">
    <property type="component" value="Unassembled WGS sequence"/>
</dbReference>
<dbReference type="AlphaFoldDB" id="A0A640V3T7"/>
<feature type="region of interest" description="Disordered" evidence="1">
    <location>
        <begin position="72"/>
        <end position="98"/>
    </location>
</feature>
<comment type="caution">
    <text evidence="2">The sequence shown here is derived from an EMBL/GenBank/DDBJ whole genome shotgun (WGS) entry which is preliminary data.</text>
</comment>
<evidence type="ECO:0000313" key="2">
    <source>
        <dbReference type="EMBL" id="GFE42010.1"/>
    </source>
</evidence>
<name>A0A640V3T7_9ACTN</name>
<reference evidence="2 3" key="1">
    <citation type="submission" date="2019-12" db="EMBL/GenBank/DDBJ databases">
        <title>Whole genome shotgun sequence of Streptomyces tubercidicus NBRC 13090.</title>
        <authorList>
            <person name="Ichikawa N."/>
            <person name="Kimura A."/>
            <person name="Kitahashi Y."/>
            <person name="Komaki H."/>
            <person name="Tamura T."/>
        </authorList>
    </citation>
    <scope>NUCLEOTIDE SEQUENCE [LARGE SCALE GENOMIC DNA]</scope>
    <source>
        <strain evidence="2 3">NBRC 13090</strain>
    </source>
</reference>
<protein>
    <submittedName>
        <fullName evidence="2">Uncharacterized protein</fullName>
    </submittedName>
</protein>
<keyword evidence="3" id="KW-1185">Reference proteome</keyword>
<sequence length="213" mass="22471">MEQSSRGHRLLGHGGADAEHEVAGFEGESAPGGHLLRRVTPEQCRGQFPFGRLLVGQPQQVRLGALLDQGVDRRDQPAGEPQQGGLLPGAGGGAERVHHHLGGDVVRPEQPGQVDAFRGTLDGAFPEHLGVAVRESLHAAEEAADRVAGGRGDLQILHIAGEAVEAGDLGPLALDNQPGQLVDPDFETGGQPDHLLADVLVGFRDLRWRRAAL</sequence>
<evidence type="ECO:0000313" key="3">
    <source>
        <dbReference type="Proteomes" id="UP000431826"/>
    </source>
</evidence>
<accession>A0A640V3T7</accession>
<evidence type="ECO:0000256" key="1">
    <source>
        <dbReference type="SAM" id="MobiDB-lite"/>
    </source>
</evidence>
<dbReference type="EMBL" id="BLIR01000003">
    <property type="protein sequence ID" value="GFE42010.1"/>
    <property type="molecule type" value="Genomic_DNA"/>
</dbReference>
<organism evidence="2 3">
    <name type="scientific">Streptomyces tubercidicus</name>
    <dbReference type="NCBI Taxonomy" id="47759"/>
    <lineage>
        <taxon>Bacteria</taxon>
        <taxon>Bacillati</taxon>
        <taxon>Actinomycetota</taxon>
        <taxon>Actinomycetes</taxon>
        <taxon>Kitasatosporales</taxon>
        <taxon>Streptomycetaceae</taxon>
        <taxon>Streptomyces</taxon>
    </lineage>
</organism>